<dbReference type="Proteomes" id="UP000682892">
    <property type="component" value="Chromosome 1"/>
</dbReference>
<feature type="region of interest" description="Disordered" evidence="1">
    <location>
        <begin position="56"/>
        <end position="75"/>
    </location>
</feature>
<dbReference type="AlphaFoldDB" id="Q17KH7"/>
<feature type="region of interest" description="Disordered" evidence="1">
    <location>
        <begin position="1"/>
        <end position="40"/>
    </location>
</feature>
<gene>
    <name evidence="2" type="ORF">AaeL_AAEL001700</name>
</gene>
<accession>Q17KH7</accession>
<evidence type="ECO:0000313" key="2">
    <source>
        <dbReference type="EMBL" id="EAT47174.1"/>
    </source>
</evidence>
<reference evidence="2" key="1">
    <citation type="submission" date="2005-10" db="EMBL/GenBank/DDBJ databases">
        <authorList>
            <person name="Loftus B.J."/>
            <person name="Nene V.M."/>
            <person name="Hannick L.I."/>
            <person name="Bidwell S."/>
            <person name="Haas B."/>
            <person name="Amedeo P."/>
            <person name="Orvis J."/>
            <person name="Wortman J.R."/>
            <person name="White O.R."/>
            <person name="Salzberg S."/>
            <person name="Shumway M."/>
            <person name="Koo H."/>
            <person name="Zhao Y."/>
            <person name="Holmes M."/>
            <person name="Miller J."/>
            <person name="Schatz M."/>
            <person name="Pop M."/>
            <person name="Pai G."/>
            <person name="Utterback T."/>
            <person name="Rogers Y.-H."/>
            <person name="Kravitz S."/>
            <person name="Fraser C.M."/>
        </authorList>
    </citation>
    <scope>NUCLEOTIDE SEQUENCE</scope>
    <source>
        <strain evidence="2">Liverpool</strain>
    </source>
</reference>
<feature type="compositionally biased region" description="Acidic residues" evidence="1">
    <location>
        <begin position="30"/>
        <end position="40"/>
    </location>
</feature>
<dbReference type="EMBL" id="CH477224">
    <property type="protein sequence ID" value="EAT47174.1"/>
    <property type="molecule type" value="Genomic_DNA"/>
</dbReference>
<dbReference type="PaxDb" id="7159-AAEL001700-PA"/>
<feature type="compositionally biased region" description="Polar residues" evidence="1">
    <location>
        <begin position="58"/>
        <end position="67"/>
    </location>
</feature>
<sequence length="120" mass="13779">GNNSQGKSKPEPEKEENPKRKARGAKSNQEDNDDDDPAEGIAEENQFNFFARLPSRNPHFQSKQRGFSSCGGRPESLSRKIGVFSRRVLPTWWKIEFCWCRIGVFLVSNVHLVRTIRFSI</sequence>
<organism evidence="2 3">
    <name type="scientific">Aedes aegypti</name>
    <name type="common">Yellowfever mosquito</name>
    <name type="synonym">Culex aegypti</name>
    <dbReference type="NCBI Taxonomy" id="7159"/>
    <lineage>
        <taxon>Eukaryota</taxon>
        <taxon>Metazoa</taxon>
        <taxon>Ecdysozoa</taxon>
        <taxon>Arthropoda</taxon>
        <taxon>Hexapoda</taxon>
        <taxon>Insecta</taxon>
        <taxon>Pterygota</taxon>
        <taxon>Neoptera</taxon>
        <taxon>Endopterygota</taxon>
        <taxon>Diptera</taxon>
        <taxon>Nematocera</taxon>
        <taxon>Culicoidea</taxon>
        <taxon>Culicidae</taxon>
        <taxon>Culicinae</taxon>
        <taxon>Aedini</taxon>
        <taxon>Aedes</taxon>
        <taxon>Stegomyia</taxon>
    </lineage>
</organism>
<name>Q17KH7_AEDAE</name>
<feature type="compositionally biased region" description="Basic and acidic residues" evidence="1">
    <location>
        <begin position="8"/>
        <end position="19"/>
    </location>
</feature>
<evidence type="ECO:0000256" key="1">
    <source>
        <dbReference type="SAM" id="MobiDB-lite"/>
    </source>
</evidence>
<protein>
    <submittedName>
        <fullName evidence="2">AAEL001700-PA</fullName>
    </submittedName>
</protein>
<reference evidence="2" key="2">
    <citation type="journal article" date="2007" name="Science">
        <title>Genome sequence of Aedes aegypti, a major arbovirus vector.</title>
        <authorList>
            <person name="Nene V."/>
            <person name="Wortman J.R."/>
            <person name="Lawson D."/>
            <person name="Haas B."/>
            <person name="Kodira C."/>
            <person name="Tu Z.J."/>
            <person name="Loftus B."/>
            <person name="Xi Z."/>
            <person name="Megy K."/>
            <person name="Grabherr M."/>
            <person name="Ren Q."/>
            <person name="Zdobnov E.M."/>
            <person name="Lobo N.F."/>
            <person name="Campbell K.S."/>
            <person name="Brown S.E."/>
            <person name="Bonaldo M.F."/>
            <person name="Zhu J."/>
            <person name="Sinkins S.P."/>
            <person name="Hogenkamp D.G."/>
            <person name="Amedeo P."/>
            <person name="Arensburger P."/>
            <person name="Atkinson P.W."/>
            <person name="Bidwell S."/>
            <person name="Biedler J."/>
            <person name="Birney E."/>
            <person name="Bruggner R.V."/>
            <person name="Costas J."/>
            <person name="Coy M.R."/>
            <person name="Crabtree J."/>
            <person name="Crawford M."/>
            <person name="Debruyn B."/>
            <person name="Decaprio D."/>
            <person name="Eiglmeier K."/>
            <person name="Eisenstadt E."/>
            <person name="El-Dorry H."/>
            <person name="Gelbart W.M."/>
            <person name="Gomes S.L."/>
            <person name="Hammond M."/>
            <person name="Hannick L.I."/>
            <person name="Hogan J.R."/>
            <person name="Holmes M.H."/>
            <person name="Jaffe D."/>
            <person name="Johnston J.S."/>
            <person name="Kennedy R.C."/>
            <person name="Koo H."/>
            <person name="Kravitz S."/>
            <person name="Kriventseva E.V."/>
            <person name="Kulp D."/>
            <person name="Labutti K."/>
            <person name="Lee E."/>
            <person name="Li S."/>
            <person name="Lovin D.D."/>
            <person name="Mao C."/>
            <person name="Mauceli E."/>
            <person name="Menck C.F."/>
            <person name="Miller J.R."/>
            <person name="Montgomery P."/>
            <person name="Mori A."/>
            <person name="Nascimento A.L."/>
            <person name="Naveira H.F."/>
            <person name="Nusbaum C."/>
            <person name="O'leary S."/>
            <person name="Orvis J."/>
            <person name="Pertea M."/>
            <person name="Quesneville H."/>
            <person name="Reidenbach K.R."/>
            <person name="Rogers Y.H."/>
            <person name="Roth C.W."/>
            <person name="Schneider J.R."/>
            <person name="Schatz M."/>
            <person name="Shumway M."/>
            <person name="Stanke M."/>
            <person name="Stinson E.O."/>
            <person name="Tubio J.M."/>
            <person name="Vanzee J.P."/>
            <person name="Verjovski-Almeida S."/>
            <person name="Werner D."/>
            <person name="White O."/>
            <person name="Wyder S."/>
            <person name="Zeng Q."/>
            <person name="Zhao Q."/>
            <person name="Zhao Y."/>
            <person name="Hill C.A."/>
            <person name="Raikhel A.S."/>
            <person name="Soares M.B."/>
            <person name="Knudson D.L."/>
            <person name="Lee N.H."/>
            <person name="Galagan J."/>
            <person name="Salzberg S.L."/>
            <person name="Paulsen I.T."/>
            <person name="Dimopoulos G."/>
            <person name="Collins F.H."/>
            <person name="Birren B."/>
            <person name="Fraser-Liggett C.M."/>
            <person name="Severson D.W."/>
        </authorList>
    </citation>
    <scope>NUCLEOTIDE SEQUENCE [LARGE SCALE GENOMIC DNA]</scope>
    <source>
        <strain evidence="2">Liverpool</strain>
    </source>
</reference>
<proteinExistence type="predicted"/>
<dbReference type="HOGENOM" id="CLU_2055431_0_0_1"/>
<reference evidence="2" key="3">
    <citation type="submission" date="2012-09" db="EMBL/GenBank/DDBJ databases">
        <authorList>
            <consortium name="VectorBase"/>
        </authorList>
    </citation>
    <scope>NUCLEOTIDE SEQUENCE</scope>
    <source>
        <strain evidence="2">Liverpool</strain>
    </source>
</reference>
<feature type="non-terminal residue" evidence="2">
    <location>
        <position position="1"/>
    </location>
</feature>
<evidence type="ECO:0000313" key="3">
    <source>
        <dbReference type="Proteomes" id="UP000682892"/>
    </source>
</evidence>